<dbReference type="PANTHER" id="PTHR34216">
    <property type="match status" value="1"/>
</dbReference>
<comment type="caution">
    <text evidence="4">The sequence shown here is derived from an EMBL/GenBank/DDBJ whole genome shotgun (WGS) entry which is preliminary data.</text>
</comment>
<evidence type="ECO:0000256" key="2">
    <source>
        <dbReference type="ARBA" id="ARBA00022729"/>
    </source>
</evidence>
<dbReference type="GO" id="GO:0005576">
    <property type="term" value="C:extracellular region"/>
    <property type="evidence" value="ECO:0007669"/>
    <property type="project" value="UniProtKB-SubCell"/>
</dbReference>
<evidence type="ECO:0000313" key="4">
    <source>
        <dbReference type="EMBL" id="PPK62604.1"/>
    </source>
</evidence>
<dbReference type="InterPro" id="IPR011330">
    <property type="entry name" value="Glyco_hydro/deAcase_b/a-brl"/>
</dbReference>
<proteinExistence type="predicted"/>
<accession>A0AB37A0Y5</accession>
<evidence type="ECO:0000259" key="3">
    <source>
        <dbReference type="PROSITE" id="PS51677"/>
    </source>
</evidence>
<dbReference type="AlphaFoldDB" id="A0AB37A0Y5"/>
<dbReference type="CDD" id="cd10973">
    <property type="entry name" value="CE4_DAC_u4_5s"/>
    <property type="match status" value="1"/>
</dbReference>
<feature type="domain" description="NodB homology" evidence="3">
    <location>
        <begin position="74"/>
        <end position="314"/>
    </location>
</feature>
<dbReference type="EMBL" id="PTIW01000002">
    <property type="protein sequence ID" value="PPK62604.1"/>
    <property type="molecule type" value="Genomic_DNA"/>
</dbReference>
<dbReference type="RefSeq" id="WP_079580363.1">
    <property type="nucleotide sequence ID" value="NZ_FUYO01000049.1"/>
</dbReference>
<evidence type="ECO:0000313" key="5">
    <source>
        <dbReference type="Proteomes" id="UP000239861"/>
    </source>
</evidence>
<dbReference type="Proteomes" id="UP000239861">
    <property type="component" value="Unassembled WGS sequence"/>
</dbReference>
<dbReference type="InterPro" id="IPR051398">
    <property type="entry name" value="Polysacch_Deacetylase"/>
</dbReference>
<evidence type="ECO:0000256" key="1">
    <source>
        <dbReference type="ARBA" id="ARBA00004613"/>
    </source>
</evidence>
<dbReference type="InterPro" id="IPR002509">
    <property type="entry name" value="NODB_dom"/>
</dbReference>
<dbReference type="PANTHER" id="PTHR34216:SF3">
    <property type="entry name" value="POLY-BETA-1,6-N-ACETYL-D-GLUCOSAMINE N-DEACETYLASE"/>
    <property type="match status" value="1"/>
</dbReference>
<protein>
    <submittedName>
        <fullName evidence="4">Polysaccharide deacetylase</fullName>
    </submittedName>
</protein>
<dbReference type="GO" id="GO:0016810">
    <property type="term" value="F:hydrolase activity, acting on carbon-nitrogen (but not peptide) bonds"/>
    <property type="evidence" value="ECO:0007669"/>
    <property type="project" value="InterPro"/>
</dbReference>
<dbReference type="GO" id="GO:0005975">
    <property type="term" value="P:carbohydrate metabolic process"/>
    <property type="evidence" value="ECO:0007669"/>
    <property type="project" value="InterPro"/>
</dbReference>
<dbReference type="Gene3D" id="3.20.20.370">
    <property type="entry name" value="Glycoside hydrolase/deacetylase"/>
    <property type="match status" value="1"/>
</dbReference>
<comment type="subcellular location">
    <subcellularLocation>
        <location evidence="1">Secreted</location>
    </subcellularLocation>
</comment>
<sequence length="314" mass="36900">MKYLLLLIMSYYYLSANAHVFVYHRFGDSKHASTNTTLKELEKEFTYFKDNGYEVVKLSQIIEKVKNKEEVPNNWIALTIDDSYKSFYENGLPIFKKYNYPFSLYVYVEATKKGYGDFMTWSELKDASKYGEIGLHSYSHPHLTKISKQEVYNDTKKSFEVFEKKLGFKPKSYAYPYGEYNDQIKNILKEFNFDYILNQSIGTVNKNSDIYDINRIALVGKVNLEQKLRYKTLEAQWLKPLKYPKDGVLKRVHAKVDSKIKTIKLYITGFGWQDVKVNDGIIDLKLNLKLKNPRTRIMLSPDYFTVANKIIIKN</sequence>
<dbReference type="SUPFAM" id="SSF88713">
    <property type="entry name" value="Glycoside hydrolase/deacetylase"/>
    <property type="match status" value="1"/>
</dbReference>
<organism evidence="4 5">
    <name type="scientific">Malaciobacter marinus</name>
    <dbReference type="NCBI Taxonomy" id="505249"/>
    <lineage>
        <taxon>Bacteria</taxon>
        <taxon>Pseudomonadati</taxon>
        <taxon>Campylobacterota</taxon>
        <taxon>Epsilonproteobacteria</taxon>
        <taxon>Campylobacterales</taxon>
        <taxon>Arcobacteraceae</taxon>
        <taxon>Malaciobacter</taxon>
    </lineage>
</organism>
<dbReference type="Pfam" id="PF01522">
    <property type="entry name" value="Polysacc_deac_1"/>
    <property type="match status" value="1"/>
</dbReference>
<reference evidence="4 5" key="1">
    <citation type="submission" date="2018-02" db="EMBL/GenBank/DDBJ databases">
        <title>Subsurface microbial communities from deep shales in Ohio and West Virginia, USA.</title>
        <authorList>
            <person name="Wrighton K."/>
        </authorList>
    </citation>
    <scope>NUCLEOTIDE SEQUENCE [LARGE SCALE GENOMIC DNA]</scope>
    <source>
        <strain evidence="4 5">MARC-MIP3H16</strain>
    </source>
</reference>
<dbReference type="PROSITE" id="PS51677">
    <property type="entry name" value="NODB"/>
    <property type="match status" value="1"/>
</dbReference>
<gene>
    <name evidence="4" type="ORF">B0F89_1026</name>
</gene>
<keyword evidence="2" id="KW-0732">Signal</keyword>
<name>A0AB37A0Y5_9BACT</name>